<dbReference type="PROSITE" id="PS00893">
    <property type="entry name" value="NUDIX_BOX"/>
    <property type="match status" value="1"/>
</dbReference>
<gene>
    <name evidence="4" type="ORF">BSTOLATCC_MIC8391</name>
</gene>
<evidence type="ECO:0000256" key="2">
    <source>
        <dbReference type="RuleBase" id="RU003476"/>
    </source>
</evidence>
<dbReference type="PANTHER" id="PTHR12992:SF44">
    <property type="entry name" value="NUDIX HYDROLASE DOMAIN-CONTAINING PROTEIN"/>
    <property type="match status" value="1"/>
</dbReference>
<keyword evidence="5" id="KW-1185">Reference proteome</keyword>
<accession>A0AAU9IG77</accession>
<dbReference type="GO" id="GO:0010945">
    <property type="term" value="F:coenzyme A diphosphatase activity"/>
    <property type="evidence" value="ECO:0007669"/>
    <property type="project" value="InterPro"/>
</dbReference>
<protein>
    <recommendedName>
        <fullName evidence="3">Nudix hydrolase domain-containing protein</fullName>
    </recommendedName>
</protein>
<dbReference type="PANTHER" id="PTHR12992">
    <property type="entry name" value="NUDIX HYDROLASE"/>
    <property type="match status" value="1"/>
</dbReference>
<dbReference type="Gene3D" id="3.90.79.10">
    <property type="entry name" value="Nucleoside Triphosphate Pyrophosphohydrolase"/>
    <property type="match status" value="1"/>
</dbReference>
<dbReference type="PROSITE" id="PS51462">
    <property type="entry name" value="NUDIX"/>
    <property type="match status" value="1"/>
</dbReference>
<proteinExistence type="inferred from homology"/>
<dbReference type="EMBL" id="CAJZBQ010000010">
    <property type="protein sequence ID" value="CAG9313112.1"/>
    <property type="molecule type" value="Genomic_DNA"/>
</dbReference>
<dbReference type="InterPro" id="IPR000086">
    <property type="entry name" value="NUDIX_hydrolase_dom"/>
</dbReference>
<dbReference type="Pfam" id="PF00293">
    <property type="entry name" value="NUDIX"/>
    <property type="match status" value="1"/>
</dbReference>
<dbReference type="InterPro" id="IPR020084">
    <property type="entry name" value="NUDIX_hydrolase_CS"/>
</dbReference>
<organism evidence="4 5">
    <name type="scientific">Blepharisma stoltei</name>
    <dbReference type="NCBI Taxonomy" id="1481888"/>
    <lineage>
        <taxon>Eukaryota</taxon>
        <taxon>Sar</taxon>
        <taxon>Alveolata</taxon>
        <taxon>Ciliophora</taxon>
        <taxon>Postciliodesmatophora</taxon>
        <taxon>Heterotrichea</taxon>
        <taxon>Heterotrichida</taxon>
        <taxon>Blepharismidae</taxon>
        <taxon>Blepharisma</taxon>
    </lineage>
</organism>
<dbReference type="Proteomes" id="UP001162131">
    <property type="component" value="Unassembled WGS sequence"/>
</dbReference>
<sequence>MPLHRFLKLAEKLAADSIKENDYIGRRASIAAIFKIVPKIPSSFIPSNTQNFQITNQDQLKQYFENQPWVNDGDLQLLFIKRTQHPKDKHSGQVAFPGGKVEKGETPYQAAVRETYEEIGLDLSDQNKFAYVGAMKEIFPYYHRNMLLGLYVFIQLTPENHLINLSPNEVHSYRWVSFDNFTHKFKEIYKPIEFSKNITLIKSIGLQINVNGHTAGVVLPKTPSIDSYTYNEKNPPDRTTEYHLWGITFRRVKSLVFLLPEEERNTTIRDWSYFSIRGPYKIMNRLLLYDELNFRDTASKMIYLKPILSACGLSIPLFFFVRSKL</sequence>
<comment type="similarity">
    <text evidence="2">Belongs to the Nudix hydrolase family.</text>
</comment>
<dbReference type="InterPro" id="IPR015797">
    <property type="entry name" value="NUDIX_hydrolase-like_dom_sf"/>
</dbReference>
<dbReference type="SUPFAM" id="SSF55811">
    <property type="entry name" value="Nudix"/>
    <property type="match status" value="1"/>
</dbReference>
<comment type="caution">
    <text evidence="4">The sequence shown here is derived from an EMBL/GenBank/DDBJ whole genome shotgun (WGS) entry which is preliminary data.</text>
</comment>
<feature type="domain" description="Nudix hydrolase" evidence="3">
    <location>
        <begin position="60"/>
        <end position="199"/>
    </location>
</feature>
<dbReference type="InterPro" id="IPR045121">
    <property type="entry name" value="CoAse"/>
</dbReference>
<dbReference type="PRINTS" id="PR00502">
    <property type="entry name" value="NUDIXFAMILY"/>
</dbReference>
<reference evidence="4" key="1">
    <citation type="submission" date="2021-09" db="EMBL/GenBank/DDBJ databases">
        <authorList>
            <consortium name="AG Swart"/>
            <person name="Singh M."/>
            <person name="Singh A."/>
            <person name="Seah K."/>
            <person name="Emmerich C."/>
        </authorList>
    </citation>
    <scope>NUCLEOTIDE SEQUENCE</scope>
    <source>
        <strain evidence="4">ATCC30299</strain>
    </source>
</reference>
<evidence type="ECO:0000259" key="3">
    <source>
        <dbReference type="PROSITE" id="PS51462"/>
    </source>
</evidence>
<evidence type="ECO:0000256" key="1">
    <source>
        <dbReference type="ARBA" id="ARBA00022801"/>
    </source>
</evidence>
<dbReference type="AlphaFoldDB" id="A0AAU9IG77"/>
<name>A0AAU9IG77_9CILI</name>
<dbReference type="InterPro" id="IPR020476">
    <property type="entry name" value="Nudix_hydrolase"/>
</dbReference>
<keyword evidence="1 2" id="KW-0378">Hydrolase</keyword>
<evidence type="ECO:0000313" key="4">
    <source>
        <dbReference type="EMBL" id="CAG9313112.1"/>
    </source>
</evidence>
<evidence type="ECO:0000313" key="5">
    <source>
        <dbReference type="Proteomes" id="UP001162131"/>
    </source>
</evidence>
<dbReference type="CDD" id="cd03426">
    <property type="entry name" value="NUDIX_CoAse_Nudt7"/>
    <property type="match status" value="1"/>
</dbReference>